<proteinExistence type="predicted"/>
<dbReference type="Proteomes" id="UP000317800">
    <property type="component" value="Segment"/>
</dbReference>
<reference evidence="1 2" key="1">
    <citation type="submission" date="2019-06" db="EMBL/GenBank/DDBJ databases">
        <authorList>
            <person name="Hertel R."/>
        </authorList>
    </citation>
    <scope>NUCLEOTIDE SEQUENCE [LARGE SCALE GENOMIC DNA]</scope>
</reference>
<evidence type="ECO:0000313" key="1">
    <source>
        <dbReference type="EMBL" id="QDP43007.1"/>
    </source>
</evidence>
<dbReference type="EMBL" id="MN043729">
    <property type="protein sequence ID" value="QDP43007.1"/>
    <property type="molecule type" value="Genomic_DNA"/>
</dbReference>
<organism evidence="1 2">
    <name type="scientific">Bacillus phage vB_BmeM-Goe8</name>
    <dbReference type="NCBI Taxonomy" id="2593638"/>
    <lineage>
        <taxon>Viruses</taxon>
        <taxon>Duplodnaviria</taxon>
        <taxon>Heunggongvirae</taxon>
        <taxon>Uroviricota</taxon>
        <taxon>Caudoviricetes</taxon>
        <taxon>Herelleviridae</taxon>
        <taxon>Bastillevirinae</taxon>
        <taxon>Goettingenvirus</taxon>
        <taxon>Goettingenvirus goe8</taxon>
    </lineage>
</organism>
<sequence>MNPSESVVEEWVDDIMRHWIADNMLYYTYAIAKLYTENNRSLLYAVMRRVNEEQQSYIEESKQFLEEEK</sequence>
<gene>
    <name evidence="1" type="ORF">Goe8_c02340</name>
</gene>
<evidence type="ECO:0000313" key="2">
    <source>
        <dbReference type="Proteomes" id="UP000317800"/>
    </source>
</evidence>
<keyword evidence="2" id="KW-1185">Reference proteome</keyword>
<accession>A0A516KN53</accession>
<name>A0A516KN53_9CAUD</name>
<protein>
    <submittedName>
        <fullName evidence="1">Uncharacterized protein</fullName>
    </submittedName>
</protein>